<protein>
    <submittedName>
        <fullName evidence="3">PepSY domain-containing protein</fullName>
    </submittedName>
</protein>
<name>A0A7X8SGS2_9BACT</name>
<gene>
    <name evidence="3" type="ORF">HGP29_01440</name>
</gene>
<reference evidence="3 4" key="1">
    <citation type="submission" date="2020-04" db="EMBL/GenBank/DDBJ databases">
        <title>Flammeovirga sp. SR4, a novel species isolated from seawater.</title>
        <authorList>
            <person name="Wang X."/>
        </authorList>
    </citation>
    <scope>NUCLEOTIDE SEQUENCE [LARGE SCALE GENOMIC DNA]</scope>
    <source>
        <strain evidence="3 4">SR4</strain>
    </source>
</reference>
<feature type="transmembrane region" description="Helical" evidence="1">
    <location>
        <begin position="142"/>
        <end position="164"/>
    </location>
</feature>
<evidence type="ECO:0000313" key="4">
    <source>
        <dbReference type="Proteomes" id="UP000585050"/>
    </source>
</evidence>
<evidence type="ECO:0000256" key="1">
    <source>
        <dbReference type="SAM" id="Phobius"/>
    </source>
</evidence>
<dbReference type="Pfam" id="PF03413">
    <property type="entry name" value="PepSY"/>
    <property type="match status" value="1"/>
</dbReference>
<keyword evidence="1" id="KW-0812">Transmembrane</keyword>
<dbReference type="EMBL" id="JABAIL010000001">
    <property type="protein sequence ID" value="NLR89843.1"/>
    <property type="molecule type" value="Genomic_DNA"/>
</dbReference>
<feature type="transmembrane region" description="Helical" evidence="1">
    <location>
        <begin position="333"/>
        <end position="354"/>
    </location>
</feature>
<feature type="transmembrane region" description="Helical" evidence="1">
    <location>
        <begin position="405"/>
        <end position="423"/>
    </location>
</feature>
<dbReference type="InterPro" id="IPR005625">
    <property type="entry name" value="PepSY-ass_TM"/>
</dbReference>
<comment type="caution">
    <text evidence="3">The sequence shown here is derived from an EMBL/GenBank/DDBJ whole genome shotgun (WGS) entry which is preliminary data.</text>
</comment>
<evidence type="ECO:0000313" key="3">
    <source>
        <dbReference type="EMBL" id="NLR89843.1"/>
    </source>
</evidence>
<accession>A0A7X8SGS2</accession>
<keyword evidence="1" id="KW-1133">Transmembrane helix</keyword>
<sequence length="430" mass="49732">MNKKKLWMWHSWLGLYTGLVICILSFTGALAVFKIEIDHMLNTDLFYVSPKEDMVDINYHIQKVLKNYPDHKSYKVEPAPAKDRSWKVSFSAKENNSKVAKEIFIDPYTGKVLGERDMYKTVAFFIRNIHVRLFEGWYGRQWVGLAGICMFLSLVISIPLYFDFTKKQKFGKVRTKRSRQKWADLHKFIGIATIVMHLILALTGAWLGLQPKIQKPLIGERPGIFQPSEFPISTEEDIHFPIDFIEVLTTVKQEFPELENLRMNISSNGSRSISVFGDIPYLPYERQTNFIVLDKASLTPLHLLDIRKTGLGSHIFYMQEALHFGDFLGISLKVFYCLMGLIGGFLSISGFFIYYKRTEKKRIQKFPLFTTKNIIGVFTILCLGLFTLIAISSTTWGANTPTSDITSPMFYVFILIYFIYRAIRSYKEKK</sequence>
<proteinExistence type="predicted"/>
<dbReference type="InterPro" id="IPR025711">
    <property type="entry name" value="PepSY"/>
</dbReference>
<dbReference type="Pfam" id="PF03929">
    <property type="entry name" value="PepSY_TM"/>
    <property type="match status" value="1"/>
</dbReference>
<feature type="transmembrane region" description="Helical" evidence="1">
    <location>
        <begin position="12"/>
        <end position="33"/>
    </location>
</feature>
<feature type="transmembrane region" description="Helical" evidence="1">
    <location>
        <begin position="374"/>
        <end position="393"/>
    </location>
</feature>
<feature type="domain" description="PepSY" evidence="2">
    <location>
        <begin position="61"/>
        <end position="115"/>
    </location>
</feature>
<dbReference type="Proteomes" id="UP000585050">
    <property type="component" value="Unassembled WGS sequence"/>
</dbReference>
<evidence type="ECO:0000259" key="2">
    <source>
        <dbReference type="Pfam" id="PF03413"/>
    </source>
</evidence>
<keyword evidence="4" id="KW-1185">Reference proteome</keyword>
<dbReference type="PANTHER" id="PTHR34219">
    <property type="entry name" value="IRON-REGULATED INNER MEMBRANE PROTEIN-RELATED"/>
    <property type="match status" value="1"/>
</dbReference>
<dbReference type="AlphaFoldDB" id="A0A7X8SGS2"/>
<dbReference type="RefSeq" id="WP_168880527.1">
    <property type="nucleotide sequence ID" value="NZ_JABAIL010000001.1"/>
</dbReference>
<organism evidence="3 4">
    <name type="scientific">Flammeovirga agarivorans</name>
    <dbReference type="NCBI Taxonomy" id="2726742"/>
    <lineage>
        <taxon>Bacteria</taxon>
        <taxon>Pseudomonadati</taxon>
        <taxon>Bacteroidota</taxon>
        <taxon>Cytophagia</taxon>
        <taxon>Cytophagales</taxon>
        <taxon>Flammeovirgaceae</taxon>
        <taxon>Flammeovirga</taxon>
    </lineage>
</organism>
<feature type="transmembrane region" description="Helical" evidence="1">
    <location>
        <begin position="185"/>
        <end position="207"/>
    </location>
</feature>
<keyword evidence="1" id="KW-0472">Membrane</keyword>